<dbReference type="EMBL" id="CP059319">
    <property type="protein sequence ID" value="QTH21417.1"/>
    <property type="molecule type" value="Genomic_DNA"/>
</dbReference>
<dbReference type="CDD" id="cd04202">
    <property type="entry name" value="CuRO_D2_2dMcoN_like"/>
    <property type="match status" value="1"/>
</dbReference>
<reference evidence="7" key="1">
    <citation type="submission" date="2020-07" db="EMBL/GenBank/DDBJ databases">
        <authorList>
            <person name="Camacho E."/>
        </authorList>
    </citation>
    <scope>NUCLEOTIDE SEQUENCE</scope>
    <source>
        <strain evidence="7">MPO218</strain>
    </source>
</reference>
<dbReference type="InterPro" id="IPR008972">
    <property type="entry name" value="Cupredoxin"/>
</dbReference>
<keyword evidence="3" id="KW-0186">Copper</keyword>
<keyword evidence="4" id="KW-0732">Signal</keyword>
<gene>
    <name evidence="7" type="ORF">HRJ34_24380</name>
</gene>
<dbReference type="SUPFAM" id="SSF49503">
    <property type="entry name" value="Cupredoxins"/>
    <property type="match status" value="2"/>
</dbReference>
<feature type="domain" description="Plastocyanin-like" evidence="6">
    <location>
        <begin position="54"/>
        <end position="170"/>
    </location>
</feature>
<evidence type="ECO:0000256" key="2">
    <source>
        <dbReference type="ARBA" id="ARBA00023002"/>
    </source>
</evidence>
<dbReference type="InterPro" id="IPR045087">
    <property type="entry name" value="Cu-oxidase_fam"/>
</dbReference>
<dbReference type="Pfam" id="PF07731">
    <property type="entry name" value="Cu-oxidase_2"/>
    <property type="match status" value="1"/>
</dbReference>
<dbReference type="InterPro" id="IPR011706">
    <property type="entry name" value="Cu-oxidase_C"/>
</dbReference>
<organism evidence="7 8">
    <name type="scientific">Rhizorhabdus wittichii</name>
    <dbReference type="NCBI Taxonomy" id="160791"/>
    <lineage>
        <taxon>Bacteria</taxon>
        <taxon>Pseudomonadati</taxon>
        <taxon>Pseudomonadota</taxon>
        <taxon>Alphaproteobacteria</taxon>
        <taxon>Sphingomonadales</taxon>
        <taxon>Sphingomonadaceae</taxon>
        <taxon>Rhizorhabdus</taxon>
    </lineage>
</organism>
<dbReference type="GO" id="GO:0016491">
    <property type="term" value="F:oxidoreductase activity"/>
    <property type="evidence" value="ECO:0007669"/>
    <property type="project" value="UniProtKB-KW"/>
</dbReference>
<dbReference type="AlphaFoldDB" id="A0A975HDK5"/>
<accession>A0A975HDK5</accession>
<sequence>MMSAFTRRDAVLTGLGAALTVPTLAAASTSAARAGAGRAKGRPGAAHHKFEMNIEETRITLVGKQSFQTFAFGGQVPAPLFHVREGDEVEVVLNNLTTLPHTIHWHGILQRGTWQMDGVPDMTQLGIQPGDSFTYRFVADPAGTMWYHCHVNVNEHVATRGMWGPFIVDPVKPTPIEREVTGDYILMFSEWASAWADKLGQGGVPGDVFDYFTINGKSFPETQPIRVKEGDVIRLRLFGAGGGFHSIHIHGHVFQITFKDGHPLPAPINADTVLVGPGERYDIILRCDNPGRWMIHDHIDHHTMNGHTPHGGVMTLIEYDGIPRDQPWYHWAHKEFVPDFYYEESLRKPHGIYPNPVFKGVPVT</sequence>
<reference evidence="7" key="2">
    <citation type="submission" date="2021-04" db="EMBL/GenBank/DDBJ databases">
        <title>Isolation and genomic analysis of the ibuprofen-degrading bacterium Sphingomonas strain MPO218.</title>
        <authorList>
            <person name="Aulestia M."/>
            <person name="Flores A."/>
            <person name="Mangas E.L."/>
            <person name="Perez-Pulido A.J."/>
            <person name="Santero E."/>
            <person name="Camacho E.M."/>
        </authorList>
    </citation>
    <scope>NUCLEOTIDE SEQUENCE</scope>
    <source>
        <strain evidence="7">MPO218</strain>
    </source>
</reference>
<dbReference type="Proteomes" id="UP000664914">
    <property type="component" value="Chromosome"/>
</dbReference>
<evidence type="ECO:0000256" key="1">
    <source>
        <dbReference type="ARBA" id="ARBA00022723"/>
    </source>
</evidence>
<protein>
    <submittedName>
        <fullName evidence="7">Multicopper oxidase domain-containing protein</fullName>
    </submittedName>
</protein>
<dbReference type="PANTHER" id="PTHR11709">
    <property type="entry name" value="MULTI-COPPER OXIDASE"/>
    <property type="match status" value="1"/>
</dbReference>
<dbReference type="OMA" id="MFHPHQD"/>
<dbReference type="CDD" id="cd13859">
    <property type="entry name" value="CuRO_D1_2dMcoN_like"/>
    <property type="match status" value="1"/>
</dbReference>
<dbReference type="Gene3D" id="2.60.40.420">
    <property type="entry name" value="Cupredoxins - blue copper proteins"/>
    <property type="match status" value="2"/>
</dbReference>
<evidence type="ECO:0000259" key="5">
    <source>
        <dbReference type="Pfam" id="PF07731"/>
    </source>
</evidence>
<evidence type="ECO:0000256" key="3">
    <source>
        <dbReference type="ARBA" id="ARBA00023008"/>
    </source>
</evidence>
<evidence type="ECO:0000259" key="6">
    <source>
        <dbReference type="Pfam" id="PF07732"/>
    </source>
</evidence>
<dbReference type="InterPro" id="IPR011707">
    <property type="entry name" value="Cu-oxidase-like_N"/>
</dbReference>
<proteinExistence type="predicted"/>
<feature type="domain" description="Plastocyanin-like" evidence="5">
    <location>
        <begin position="210"/>
        <end position="306"/>
    </location>
</feature>
<evidence type="ECO:0000313" key="8">
    <source>
        <dbReference type="Proteomes" id="UP000664914"/>
    </source>
</evidence>
<dbReference type="PANTHER" id="PTHR11709:SF394">
    <property type="entry name" value="FI03373P-RELATED"/>
    <property type="match status" value="1"/>
</dbReference>
<dbReference type="GO" id="GO:0005507">
    <property type="term" value="F:copper ion binding"/>
    <property type="evidence" value="ECO:0007669"/>
    <property type="project" value="InterPro"/>
</dbReference>
<keyword evidence="1" id="KW-0479">Metal-binding</keyword>
<dbReference type="Pfam" id="PF07732">
    <property type="entry name" value="Cu-oxidase_3"/>
    <property type="match status" value="1"/>
</dbReference>
<feature type="signal peptide" evidence="4">
    <location>
        <begin position="1"/>
        <end position="25"/>
    </location>
</feature>
<keyword evidence="2" id="KW-0560">Oxidoreductase</keyword>
<dbReference type="PROSITE" id="PS51318">
    <property type="entry name" value="TAT"/>
    <property type="match status" value="1"/>
</dbReference>
<evidence type="ECO:0000256" key="4">
    <source>
        <dbReference type="SAM" id="SignalP"/>
    </source>
</evidence>
<name>A0A975HDK5_9SPHN</name>
<feature type="chain" id="PRO_5036764920" evidence="4">
    <location>
        <begin position="26"/>
        <end position="364"/>
    </location>
</feature>
<dbReference type="InterPro" id="IPR006311">
    <property type="entry name" value="TAT_signal"/>
</dbReference>
<evidence type="ECO:0000313" key="7">
    <source>
        <dbReference type="EMBL" id="QTH21417.1"/>
    </source>
</evidence>